<comment type="caution">
    <text evidence="7">Lacks conserved residue(s) required for the propagation of feature annotation.</text>
</comment>
<keyword evidence="4 7" id="KW-0949">S-adenosyl-L-methionine</keyword>
<dbReference type="EMBL" id="CP104067">
    <property type="protein sequence ID" value="WAH44720.1"/>
    <property type="molecule type" value="Genomic_DNA"/>
</dbReference>
<dbReference type="PANTHER" id="PTHR42684:SF17">
    <property type="entry name" value="ADENOSYLMETHIONINE-8-AMINO-7-OXONONANOATE AMINOTRANSFERASE"/>
    <property type="match status" value="1"/>
</dbReference>
<dbReference type="EC" id="2.6.1.62" evidence="7"/>
<evidence type="ECO:0000313" key="8">
    <source>
        <dbReference type="EMBL" id="WAH44720.1"/>
    </source>
</evidence>
<reference evidence="8" key="1">
    <citation type="submission" date="2022-08" db="EMBL/GenBank/DDBJ databases">
        <title>Alicyclobacillus fastidiosus DSM 17978, complete genome.</title>
        <authorList>
            <person name="Wang Q."/>
            <person name="Cai R."/>
            <person name="Wang Z."/>
        </authorList>
    </citation>
    <scope>NUCLEOTIDE SEQUENCE</scope>
    <source>
        <strain evidence="8">DSM 17978</strain>
    </source>
</reference>
<evidence type="ECO:0000256" key="3">
    <source>
        <dbReference type="ARBA" id="ARBA00022679"/>
    </source>
</evidence>
<feature type="binding site" evidence="7">
    <location>
        <position position="253"/>
    </location>
    <ligand>
        <name>pyridoxal 5'-phosphate</name>
        <dbReference type="ChEBI" id="CHEBI:597326"/>
    </ligand>
</feature>
<dbReference type="InterPro" id="IPR015424">
    <property type="entry name" value="PyrdxlP-dep_Trfase"/>
</dbReference>
<comment type="pathway">
    <text evidence="7">Cofactor biosynthesis; biotin biosynthesis; 7,8-diaminononanoate from 8-amino-7-oxononanoate (SAM route): step 1/1.</text>
</comment>
<comment type="similarity">
    <text evidence="7">Belongs to the class-III pyridoxal-phosphate-dependent aminotransferase family. BioA subfamily.</text>
</comment>
<keyword evidence="3 7" id="KW-0808">Transferase</keyword>
<evidence type="ECO:0000313" key="9">
    <source>
        <dbReference type="Proteomes" id="UP001164761"/>
    </source>
</evidence>
<evidence type="ECO:0000256" key="6">
    <source>
        <dbReference type="ARBA" id="ARBA00022898"/>
    </source>
</evidence>
<feature type="modified residue" description="N6-(pyridoxal phosphate)lysine" evidence="7">
    <location>
        <position position="282"/>
    </location>
</feature>
<dbReference type="InterPro" id="IPR049704">
    <property type="entry name" value="Aminotrans_3_PPA_site"/>
</dbReference>
<comment type="subcellular location">
    <subcellularLocation>
        <location evidence="7">Cytoplasm</location>
    </subcellularLocation>
</comment>
<organism evidence="8 9">
    <name type="scientific">Alicyclobacillus fastidiosus</name>
    <dbReference type="NCBI Taxonomy" id="392011"/>
    <lineage>
        <taxon>Bacteria</taxon>
        <taxon>Bacillati</taxon>
        <taxon>Bacillota</taxon>
        <taxon>Bacilli</taxon>
        <taxon>Bacillales</taxon>
        <taxon>Alicyclobacillaceae</taxon>
        <taxon>Alicyclobacillus</taxon>
    </lineage>
</organism>
<keyword evidence="9" id="KW-1185">Reference proteome</keyword>
<dbReference type="Gene3D" id="3.40.640.10">
    <property type="entry name" value="Type I PLP-dependent aspartate aminotransferase-like (Major domain)"/>
    <property type="match status" value="1"/>
</dbReference>
<feature type="binding site" evidence="7">
    <location>
        <begin position="318"/>
        <end position="319"/>
    </location>
    <ligand>
        <name>pyridoxal 5'-phosphate</name>
        <dbReference type="ChEBI" id="CHEBI:597326"/>
    </ligand>
</feature>
<feature type="binding site" evidence="7">
    <location>
        <position position="412"/>
    </location>
    <ligand>
        <name>substrate</name>
    </ligand>
</feature>
<feature type="binding site" evidence="7">
    <location>
        <position position="282"/>
    </location>
    <ligand>
        <name>substrate</name>
    </ligand>
</feature>
<dbReference type="InterPro" id="IPR005814">
    <property type="entry name" value="Aminotrans_3"/>
</dbReference>
<evidence type="ECO:0000256" key="1">
    <source>
        <dbReference type="ARBA" id="ARBA00001933"/>
    </source>
</evidence>
<proteinExistence type="inferred from homology"/>
<keyword evidence="7" id="KW-0963">Cytoplasm</keyword>
<dbReference type="CDD" id="cd00610">
    <property type="entry name" value="OAT_like"/>
    <property type="match status" value="1"/>
</dbReference>
<sequence length="455" mass="50294">MTYEELCEKNRRYLWNPFTQMKEYLADEPVIIESGRGCRLRDVKGNEYWDGVSSVWLNVHGHRVSELDVAIREQLNSIAHSTLLGMGSVPAILLAEKLISIAPSGLRKVFFSDSGAEAVEIALKMAFQYWRNQGVEGKTTFVTMGQAYHGDTVGAVSVGSIDLFHQVYAPLLFPSLKVPFPNLYRNPYGESGEDVVNGSLHAVEELFQKQGDQIAAMIVEPVQGAGGMVPMPPGYLRALRNLCSSYRILLIVDEVATGFGRTGKMFACEHDGVTPDILTVAKGITGGYLPVAATLTTDEIYNAFYADYEEFKTLYHGHSYTGNQLGCAVALANLKLFEQSDLVAEVERKAAKLHHYLEPIRSLAHVGDVRQSGLMVGVELVQDKVTKDPFPLQERIGSRVARRCRDLGMLVRPLTDVMVFMPPLAAKLEDLKEMTAILHQAIAEVTEAQVRVVES</sequence>
<evidence type="ECO:0000256" key="5">
    <source>
        <dbReference type="ARBA" id="ARBA00022756"/>
    </source>
</evidence>
<comment type="subunit">
    <text evidence="7">Homodimer.</text>
</comment>
<dbReference type="NCBIfam" id="TIGR00508">
    <property type="entry name" value="bioA"/>
    <property type="match status" value="1"/>
</dbReference>
<comment type="function">
    <text evidence="7">Catalyzes the transfer of the alpha-amino group from S-adenosyl-L-methionine (SAM) to 7-keto-8-aminopelargonic acid (KAPA) to form 7,8-diaminopelargonic acid (DAPA). It is the only aminotransferase known to utilize SAM as an amino donor.</text>
</comment>
<evidence type="ECO:0000256" key="7">
    <source>
        <dbReference type="HAMAP-Rule" id="MF_00834"/>
    </source>
</evidence>
<dbReference type="InterPro" id="IPR015421">
    <property type="entry name" value="PyrdxlP-dep_Trfase_major"/>
</dbReference>
<dbReference type="PANTHER" id="PTHR42684">
    <property type="entry name" value="ADENOSYLMETHIONINE-8-AMINO-7-OXONONANOATE AMINOTRANSFERASE"/>
    <property type="match status" value="1"/>
</dbReference>
<dbReference type="InterPro" id="IPR005815">
    <property type="entry name" value="BioA"/>
</dbReference>
<comment type="catalytic activity">
    <reaction evidence="7">
        <text>(8S)-8-amino-7-oxononanoate + S-adenosyl-L-methionine = S-adenosyl-4-methylsulfanyl-2-oxobutanoate + (7R,8S)-7,8-diammoniononanoate</text>
        <dbReference type="Rhea" id="RHEA:16861"/>
        <dbReference type="ChEBI" id="CHEBI:16490"/>
        <dbReference type="ChEBI" id="CHEBI:59789"/>
        <dbReference type="ChEBI" id="CHEBI:149468"/>
        <dbReference type="ChEBI" id="CHEBI:149469"/>
        <dbReference type="EC" id="2.6.1.62"/>
    </reaction>
</comment>
<comment type="cofactor">
    <cofactor evidence="1 7">
        <name>pyridoxal 5'-phosphate</name>
        <dbReference type="ChEBI" id="CHEBI:597326"/>
    </cofactor>
</comment>
<dbReference type="HAMAP" id="MF_00834">
    <property type="entry name" value="BioA"/>
    <property type="match status" value="1"/>
</dbReference>
<dbReference type="SUPFAM" id="SSF53383">
    <property type="entry name" value="PLP-dependent transferases"/>
    <property type="match status" value="1"/>
</dbReference>
<feature type="binding site" evidence="7">
    <location>
        <position position="148"/>
    </location>
    <ligand>
        <name>substrate</name>
    </ligand>
</feature>
<dbReference type="RefSeq" id="WP_268008596.1">
    <property type="nucleotide sequence ID" value="NZ_CP104067.1"/>
</dbReference>
<accession>A0ABY6ZRY2</accession>
<protein>
    <recommendedName>
        <fullName evidence="7">Adenosylmethionine-8-amino-7-oxononanoate aminotransferase</fullName>
        <ecNumber evidence="7">2.6.1.62</ecNumber>
    </recommendedName>
    <alternativeName>
        <fullName evidence="7">7,8-diamino-pelargonic acid aminotransferase</fullName>
        <shortName evidence="7">DAPA AT</shortName>
        <shortName evidence="7">DAPA aminotransferase</shortName>
    </alternativeName>
    <alternativeName>
        <fullName evidence="7">7,8-diaminononanoate synthase</fullName>
        <shortName evidence="7">DANS</shortName>
    </alternativeName>
    <alternativeName>
        <fullName evidence="7">Diaminopelargonic acid synthase</fullName>
    </alternativeName>
</protein>
<feature type="site" description="Participates in the substrate recognition with KAPA and in a stacking interaction with the adenine ring of SAM" evidence="7">
    <location>
        <position position="18"/>
    </location>
</feature>
<evidence type="ECO:0000256" key="4">
    <source>
        <dbReference type="ARBA" id="ARBA00022691"/>
    </source>
</evidence>
<dbReference type="GO" id="GO:0004015">
    <property type="term" value="F:adenosylmethionine-8-amino-7-oxononanoate transaminase activity"/>
    <property type="evidence" value="ECO:0007669"/>
    <property type="project" value="UniProtKB-EC"/>
</dbReference>
<evidence type="ECO:0000256" key="2">
    <source>
        <dbReference type="ARBA" id="ARBA00022576"/>
    </source>
</evidence>
<keyword evidence="6 7" id="KW-0663">Pyridoxal phosphate</keyword>
<feature type="binding site" evidence="7">
    <location>
        <begin position="115"/>
        <end position="116"/>
    </location>
    <ligand>
        <name>pyridoxal 5'-phosphate</name>
        <dbReference type="ChEBI" id="CHEBI:597326"/>
    </ligand>
</feature>
<dbReference type="Gene3D" id="3.90.1150.10">
    <property type="entry name" value="Aspartate Aminotransferase, domain 1"/>
    <property type="match status" value="1"/>
</dbReference>
<feature type="binding site" evidence="7">
    <location>
        <position position="317"/>
    </location>
    <ligand>
        <name>substrate</name>
    </ligand>
</feature>
<gene>
    <name evidence="7 8" type="primary">bioA</name>
    <name evidence="8" type="ORF">NZD89_23610</name>
</gene>
<keyword evidence="2 7" id="KW-0032">Aminotransferase</keyword>
<dbReference type="InterPro" id="IPR015422">
    <property type="entry name" value="PyrdxlP-dep_Trfase_small"/>
</dbReference>
<dbReference type="Pfam" id="PF00202">
    <property type="entry name" value="Aminotran_3"/>
    <property type="match status" value="1"/>
</dbReference>
<name>A0ABY6ZRY2_9BACL</name>
<dbReference type="PROSITE" id="PS00600">
    <property type="entry name" value="AA_TRANSFER_CLASS_3"/>
    <property type="match status" value="1"/>
</dbReference>
<dbReference type="Proteomes" id="UP001164761">
    <property type="component" value="Chromosome"/>
</dbReference>
<keyword evidence="5 7" id="KW-0093">Biotin biosynthesis</keyword>